<dbReference type="PROSITE" id="PS51192">
    <property type="entry name" value="HELICASE_ATP_BIND_1"/>
    <property type="match status" value="1"/>
</dbReference>
<feature type="coiled-coil region" evidence="12">
    <location>
        <begin position="443"/>
        <end position="473"/>
    </location>
</feature>
<dbReference type="HAMAP" id="MF_02206">
    <property type="entry name" value="DinG_exonucl"/>
    <property type="match status" value="1"/>
</dbReference>
<reference evidence="16 17" key="1">
    <citation type="submission" date="2020-12" db="EMBL/GenBank/DDBJ databases">
        <title>FDA dAtabase for Regulatory Grade micrObial Sequences (FDA-ARGOS): Supporting development and validation of Infectious Disease Dx tests.</title>
        <authorList>
            <person name="Sproer C."/>
            <person name="Gronow S."/>
            <person name="Severitt S."/>
            <person name="Schroder I."/>
            <person name="Tallon L."/>
            <person name="Sadzewicz L."/>
            <person name="Zhao X."/>
            <person name="Boylan J."/>
            <person name="Ott S."/>
            <person name="Bowen H."/>
            <person name="Vavikolanu K."/>
            <person name="Mehta A."/>
            <person name="Aluvathingal J."/>
            <person name="Nadendla S."/>
            <person name="Lowell S."/>
            <person name="Myers T."/>
            <person name="Yan Y."/>
            <person name="Sichtig H."/>
        </authorList>
    </citation>
    <scope>NUCLEOTIDE SEQUENCE [LARGE SCALE GENOMIC DNA]</scope>
    <source>
        <strain evidence="16 17">FDAARGOS_1021</strain>
    </source>
</reference>
<evidence type="ECO:0000256" key="1">
    <source>
        <dbReference type="ARBA" id="ARBA00022679"/>
    </source>
</evidence>
<dbReference type="InterPro" id="IPR036397">
    <property type="entry name" value="RNaseH_sf"/>
</dbReference>
<evidence type="ECO:0000256" key="12">
    <source>
        <dbReference type="SAM" id="Coils"/>
    </source>
</evidence>
<evidence type="ECO:0000313" key="17">
    <source>
        <dbReference type="Proteomes" id="UP000595948"/>
    </source>
</evidence>
<comment type="similarity">
    <text evidence="10 11">Belongs to the helicase family. DinG subfamily. Type 2 sub-subfamily.</text>
</comment>
<dbReference type="AlphaFoldDB" id="A0A7T4M109"/>
<evidence type="ECO:0000256" key="5">
    <source>
        <dbReference type="ARBA" id="ARBA00022741"/>
    </source>
</evidence>
<dbReference type="InterPro" id="IPR012337">
    <property type="entry name" value="RNaseH-like_sf"/>
</dbReference>
<keyword evidence="2" id="KW-0548">Nucleotidyltransferase</keyword>
<dbReference type="PANTHER" id="PTHR30231:SF41">
    <property type="entry name" value="DNA POLYMERASE III SUBUNIT EPSILON"/>
    <property type="match status" value="1"/>
</dbReference>
<keyword evidence="1" id="KW-0808">Transferase</keyword>
<evidence type="ECO:0000256" key="9">
    <source>
        <dbReference type="ARBA" id="ARBA00022932"/>
    </source>
</evidence>
<evidence type="ECO:0000256" key="8">
    <source>
        <dbReference type="ARBA" id="ARBA00022840"/>
    </source>
</evidence>
<dbReference type="Pfam" id="PF13307">
    <property type="entry name" value="Helicase_C_2"/>
    <property type="match status" value="1"/>
</dbReference>
<dbReference type="EC" id="3.1.-.-" evidence="10 11"/>
<dbReference type="Gene3D" id="3.30.420.10">
    <property type="entry name" value="Ribonuclease H-like superfamily/Ribonuclease H"/>
    <property type="match status" value="1"/>
</dbReference>
<keyword evidence="8 10" id="KW-0067">ATP-binding</keyword>
<dbReference type="InterPro" id="IPR006555">
    <property type="entry name" value="ATP-dep_Helicase_C"/>
</dbReference>
<evidence type="ECO:0000313" key="16">
    <source>
        <dbReference type="EMBL" id="QQC35857.1"/>
    </source>
</evidence>
<evidence type="ECO:0000256" key="11">
    <source>
        <dbReference type="RuleBase" id="RU364106"/>
    </source>
</evidence>
<keyword evidence="9" id="KW-0239">DNA-directed DNA polymerase</keyword>
<evidence type="ECO:0000259" key="13">
    <source>
        <dbReference type="PROSITE" id="PS51192"/>
    </source>
</evidence>
<dbReference type="EMBL" id="CP066059">
    <property type="protein sequence ID" value="QQC35857.1"/>
    <property type="molecule type" value="Genomic_DNA"/>
</dbReference>
<keyword evidence="6 10" id="KW-0378">Hydrolase</keyword>
<dbReference type="Proteomes" id="UP000595948">
    <property type="component" value="Chromosome"/>
</dbReference>
<name>A0A7T4M109_STROR</name>
<dbReference type="SMART" id="SM00479">
    <property type="entry name" value="EXOIII"/>
    <property type="match status" value="1"/>
</dbReference>
<dbReference type="GO" id="GO:0045004">
    <property type="term" value="P:DNA replication proofreading"/>
    <property type="evidence" value="ECO:0007669"/>
    <property type="project" value="TreeGrafter"/>
</dbReference>
<feature type="domain" description="Helicase ATP-binding" evidence="13">
    <location>
        <begin position="259"/>
        <end position="600"/>
    </location>
</feature>
<dbReference type="RefSeq" id="WP_198459824.1">
    <property type="nucleotide sequence ID" value="NZ_CP066059.1"/>
</dbReference>
<dbReference type="InterPro" id="IPR013520">
    <property type="entry name" value="Ribonucl_H"/>
</dbReference>
<dbReference type="PANTHER" id="PTHR30231">
    <property type="entry name" value="DNA POLYMERASE III SUBUNIT EPSILON"/>
    <property type="match status" value="1"/>
</dbReference>
<dbReference type="GO" id="GO:0016818">
    <property type="term" value="F:hydrolase activity, acting on acid anhydrides, in phosphorus-containing anhydrides"/>
    <property type="evidence" value="ECO:0007669"/>
    <property type="project" value="InterPro"/>
</dbReference>
<dbReference type="InterPro" id="IPR027417">
    <property type="entry name" value="P-loop_NTPase"/>
</dbReference>
<dbReference type="Gene3D" id="3.40.50.300">
    <property type="entry name" value="P-loop containing nucleotide triphosphate hydrolases"/>
    <property type="match status" value="2"/>
</dbReference>
<dbReference type="InterPro" id="IPR001650">
    <property type="entry name" value="Helicase_C-like"/>
</dbReference>
<evidence type="ECO:0000259" key="15">
    <source>
        <dbReference type="PROSITE" id="PS51194"/>
    </source>
</evidence>
<dbReference type="GO" id="GO:0005524">
    <property type="term" value="F:ATP binding"/>
    <property type="evidence" value="ECO:0007669"/>
    <property type="project" value="UniProtKB-UniRule"/>
</dbReference>
<dbReference type="GO" id="GO:0005829">
    <property type="term" value="C:cytosol"/>
    <property type="evidence" value="ECO:0007669"/>
    <property type="project" value="TreeGrafter"/>
</dbReference>
<protein>
    <recommendedName>
        <fullName evidence="10 11">3'-5' exonuclease DinG</fullName>
        <ecNumber evidence="10 11">3.1.-.-</ecNumber>
    </recommendedName>
</protein>
<dbReference type="Pfam" id="PF00929">
    <property type="entry name" value="RNase_T"/>
    <property type="match status" value="1"/>
</dbReference>
<dbReference type="SMART" id="SM00487">
    <property type="entry name" value="DEXDc"/>
    <property type="match status" value="1"/>
</dbReference>
<proteinExistence type="inferred from homology"/>
<keyword evidence="4 10" id="KW-0540">Nuclease</keyword>
<feature type="short sequence motif" description="DEAH box" evidence="10">
    <location>
        <begin position="444"/>
        <end position="447"/>
    </location>
</feature>
<evidence type="ECO:0000256" key="7">
    <source>
        <dbReference type="ARBA" id="ARBA00022839"/>
    </source>
</evidence>
<dbReference type="NCBIfam" id="TIGR01407">
    <property type="entry name" value="dinG_rel"/>
    <property type="match status" value="1"/>
</dbReference>
<dbReference type="Pfam" id="PF00270">
    <property type="entry name" value="DEAD"/>
    <property type="match status" value="1"/>
</dbReference>
<dbReference type="GO" id="GO:0003887">
    <property type="term" value="F:DNA-directed DNA polymerase activity"/>
    <property type="evidence" value="ECO:0007669"/>
    <property type="project" value="UniProtKB-KW"/>
</dbReference>
<dbReference type="PROSITE" id="PS51194">
    <property type="entry name" value="HELICASE_CTER"/>
    <property type="match status" value="1"/>
</dbReference>
<evidence type="ECO:0000256" key="10">
    <source>
        <dbReference type="HAMAP-Rule" id="MF_02206"/>
    </source>
</evidence>
<keyword evidence="3" id="KW-0235">DNA replication</keyword>
<accession>A0A7T4M109</accession>
<dbReference type="InterPro" id="IPR011545">
    <property type="entry name" value="DEAD/DEAH_box_helicase_dom"/>
</dbReference>
<dbReference type="InterPro" id="IPR006310">
    <property type="entry name" value="DinG"/>
</dbReference>
<evidence type="ECO:0000256" key="2">
    <source>
        <dbReference type="ARBA" id="ARBA00022695"/>
    </source>
</evidence>
<evidence type="ECO:0000256" key="4">
    <source>
        <dbReference type="ARBA" id="ARBA00022722"/>
    </source>
</evidence>
<keyword evidence="12" id="KW-0175">Coiled coil</keyword>
<dbReference type="SMART" id="SM00491">
    <property type="entry name" value="HELICc2"/>
    <property type="match status" value="1"/>
</dbReference>
<keyword evidence="16" id="KW-0347">Helicase</keyword>
<dbReference type="InterPro" id="IPR006054">
    <property type="entry name" value="DnaQ"/>
</dbReference>
<gene>
    <name evidence="10 11" type="primary">dinG</name>
    <name evidence="16" type="ORF">I6H78_02365</name>
</gene>
<dbReference type="InterPro" id="IPR014001">
    <property type="entry name" value="Helicase_ATP-bd"/>
</dbReference>
<evidence type="ECO:0000256" key="3">
    <source>
        <dbReference type="ARBA" id="ARBA00022705"/>
    </source>
</evidence>
<dbReference type="CDD" id="cd06127">
    <property type="entry name" value="DEDDh"/>
    <property type="match status" value="1"/>
</dbReference>
<dbReference type="FunFam" id="3.30.420.10:FF:000045">
    <property type="entry name" value="3'-5' exonuclease DinG"/>
    <property type="match status" value="1"/>
</dbReference>
<evidence type="ECO:0000256" key="6">
    <source>
        <dbReference type="ARBA" id="ARBA00022801"/>
    </source>
</evidence>
<dbReference type="SUPFAM" id="SSF53098">
    <property type="entry name" value="Ribonuclease H-like"/>
    <property type="match status" value="1"/>
</dbReference>
<feature type="domain" description="Helicase C-terminal" evidence="15">
    <location>
        <begin position="637"/>
        <end position="815"/>
    </location>
</feature>
<dbReference type="NCBIfam" id="NF005569">
    <property type="entry name" value="PRK07246.1"/>
    <property type="match status" value="1"/>
</dbReference>
<evidence type="ECO:0000259" key="14">
    <source>
        <dbReference type="PROSITE" id="PS51193"/>
    </source>
</evidence>
<keyword evidence="5 10" id="KW-0547">Nucleotide-binding</keyword>
<dbReference type="PROSITE" id="PS51193">
    <property type="entry name" value="HELICASE_ATP_BIND_2"/>
    <property type="match status" value="1"/>
</dbReference>
<dbReference type="GO" id="GO:0003677">
    <property type="term" value="F:DNA binding"/>
    <property type="evidence" value="ECO:0007669"/>
    <property type="project" value="InterPro"/>
</dbReference>
<dbReference type="InterPro" id="IPR014013">
    <property type="entry name" value="Helic_SF1/SF2_ATP-bd_DinG/Rad3"/>
</dbReference>
<keyword evidence="7 10" id="KW-0269">Exonuclease</keyword>
<sequence>MMNARNDHRYVVVDLEATSTGSKAKIIQVGIVVIENGEIIDQYATDVNPHEPLDSHIKELTGLTDQRLAAAPEFSQVAGKIFELVKDGIFVAHNVQFDANLLAEFLFFEGYELRTPRVDTVELAQVLYPQFEKYNLGILCQELGIELEHAHTALSDAQATAELLLYMRQKLFELPKGLLESLLKLADNLLYESYLVIEEVYQQQSLLSSPDLMELHGLFLRKESKALVPRKLSKDFAKNISLLGLEERPQQLEFAEKIEQLLEEHQTSFIQAQTGLGKTYGYLLPALNLESQAGILVSVPTKILQNQIMQEEGQRLKEVFHMEIHSLKGPQNYLKLDAFHQVLHRPESNRLFTRFKMQLLIWLTETETGDLDEIGQLYRYQHFLPELVHDGKLSKKSLFATEDFWKRGQEKAKTSRVLLTNHAYLVTRLEDNPEFVDNRLVILDEAQKMLLALENLAQQAYRLEELVTQIEKSLESEEDLVQKRLLESIGFECRYLMEHYQSGLKNGKWLDSLEQLRQHFSELALPEYREIANFFTSDREFWLATAEKSSRDVLICSSKKGRFILADLLPEDCRLLGVSATLEISNRVSLADLLGFPDAPLVRLDVAKQEQQEVFLVNDFPLVTEVSPVDYASEVASVIRRLQAFQEPILVLFTSKEMLLAVSDLLDQPHLAQYKNGEPSQLKKRFEKGERQILLGTGSFWEGVDFSTHPCVIQVIPRLPFQNPQEPLTKKLNQELRQEGKNPFYDYQLPMAIIRLKQALGRTVRRPNQGSVAVLLDSRVVSKRYGKQIAQALSKERTVQVLSRDQLEPAVADFLQSRRNRMKEKSQKEKR</sequence>
<dbReference type="GO" id="GO:0008408">
    <property type="term" value="F:3'-5' exonuclease activity"/>
    <property type="evidence" value="ECO:0007669"/>
    <property type="project" value="UniProtKB-UniRule"/>
</dbReference>
<dbReference type="GO" id="GO:0004386">
    <property type="term" value="F:helicase activity"/>
    <property type="evidence" value="ECO:0007669"/>
    <property type="project" value="UniProtKB-KW"/>
</dbReference>
<organism evidence="16 17">
    <name type="scientific">Streptococcus oralis</name>
    <dbReference type="NCBI Taxonomy" id="1303"/>
    <lineage>
        <taxon>Bacteria</taxon>
        <taxon>Bacillati</taxon>
        <taxon>Bacillota</taxon>
        <taxon>Bacilli</taxon>
        <taxon>Lactobacillales</taxon>
        <taxon>Streptococcaceae</taxon>
        <taxon>Streptococcus</taxon>
    </lineage>
</organism>
<feature type="binding site" evidence="10">
    <location>
        <begin position="272"/>
        <end position="279"/>
    </location>
    <ligand>
        <name>ATP</name>
        <dbReference type="ChEBI" id="CHEBI:30616"/>
    </ligand>
</feature>
<dbReference type="NCBIfam" id="TIGR00573">
    <property type="entry name" value="dnaq"/>
    <property type="match status" value="1"/>
</dbReference>
<feature type="domain" description="Helicase ATP-binding" evidence="14">
    <location>
        <begin position="237"/>
        <end position="520"/>
    </location>
</feature>
<comment type="function">
    <text evidence="10 11">3'-5' exonuclease.</text>
</comment>
<dbReference type="SUPFAM" id="SSF52540">
    <property type="entry name" value="P-loop containing nucleoside triphosphate hydrolases"/>
    <property type="match status" value="1"/>
</dbReference>